<evidence type="ECO:0000256" key="1">
    <source>
        <dbReference type="SAM" id="Phobius"/>
    </source>
</evidence>
<keyword evidence="1" id="KW-1133">Transmembrane helix</keyword>
<accession>A0ABN2RUN8</accession>
<name>A0ABN2RUN8_9MICO</name>
<organism evidence="2 3">
    <name type="scientific">Microbacterium pumilum</name>
    <dbReference type="NCBI Taxonomy" id="344165"/>
    <lineage>
        <taxon>Bacteria</taxon>
        <taxon>Bacillati</taxon>
        <taxon>Actinomycetota</taxon>
        <taxon>Actinomycetes</taxon>
        <taxon>Micrococcales</taxon>
        <taxon>Microbacteriaceae</taxon>
        <taxon>Microbacterium</taxon>
    </lineage>
</organism>
<dbReference type="Proteomes" id="UP001500326">
    <property type="component" value="Unassembled WGS sequence"/>
</dbReference>
<feature type="transmembrane region" description="Helical" evidence="1">
    <location>
        <begin position="43"/>
        <end position="66"/>
    </location>
</feature>
<sequence>MVYQERTTWATLIATIITVPVYVFVVLARAAGGPVTDVDWVPIMLWTMAASIVGAIVISIVWGILAGMRDPSEVGTSDQRDRDISRFGNRLGYGVLVAGALVALALSMIEADWFWIGNALFFGFALSTLVGDIARVVAYRRGLA</sequence>
<comment type="caution">
    <text evidence="2">The sequence shown here is derived from an EMBL/GenBank/DDBJ whole genome shotgun (WGS) entry which is preliminary data.</text>
</comment>
<evidence type="ECO:0008006" key="4">
    <source>
        <dbReference type="Google" id="ProtNLM"/>
    </source>
</evidence>
<feature type="transmembrane region" description="Helical" evidence="1">
    <location>
        <begin position="87"/>
        <end position="109"/>
    </location>
</feature>
<evidence type="ECO:0000313" key="3">
    <source>
        <dbReference type="Proteomes" id="UP001500326"/>
    </source>
</evidence>
<keyword evidence="1" id="KW-0472">Membrane</keyword>
<feature type="transmembrane region" description="Helical" evidence="1">
    <location>
        <begin position="12"/>
        <end position="31"/>
    </location>
</feature>
<dbReference type="RefSeq" id="WP_344058191.1">
    <property type="nucleotide sequence ID" value="NZ_BAAAOH010000001.1"/>
</dbReference>
<evidence type="ECO:0000313" key="2">
    <source>
        <dbReference type="EMBL" id="GAA1975085.1"/>
    </source>
</evidence>
<feature type="transmembrane region" description="Helical" evidence="1">
    <location>
        <begin position="115"/>
        <end position="138"/>
    </location>
</feature>
<keyword evidence="1" id="KW-0812">Transmembrane</keyword>
<dbReference type="EMBL" id="BAAAOH010000001">
    <property type="protein sequence ID" value="GAA1975085.1"/>
    <property type="molecule type" value="Genomic_DNA"/>
</dbReference>
<reference evidence="2 3" key="1">
    <citation type="journal article" date="2019" name="Int. J. Syst. Evol. Microbiol.">
        <title>The Global Catalogue of Microorganisms (GCM) 10K type strain sequencing project: providing services to taxonomists for standard genome sequencing and annotation.</title>
        <authorList>
            <consortium name="The Broad Institute Genomics Platform"/>
            <consortium name="The Broad Institute Genome Sequencing Center for Infectious Disease"/>
            <person name="Wu L."/>
            <person name="Ma J."/>
        </authorList>
    </citation>
    <scope>NUCLEOTIDE SEQUENCE [LARGE SCALE GENOMIC DNA]</scope>
    <source>
        <strain evidence="2 3">JCM 14902</strain>
    </source>
</reference>
<keyword evidence="3" id="KW-1185">Reference proteome</keyword>
<proteinExistence type="predicted"/>
<gene>
    <name evidence="2" type="ORF">GCM10009777_04940</name>
</gene>
<protein>
    <recommendedName>
        <fullName evidence="4">DUF2178 domain-containing protein</fullName>
    </recommendedName>
</protein>